<dbReference type="Gene3D" id="1.10.3430.10">
    <property type="entry name" value="Ammonium transporter AmtB like domains"/>
    <property type="match status" value="1"/>
</dbReference>
<dbReference type="PANTHER" id="PTHR11730:SF6">
    <property type="entry name" value="AMMONIUM TRANSPORTER"/>
    <property type="match status" value="1"/>
</dbReference>
<evidence type="ECO:0000256" key="9">
    <source>
        <dbReference type="SAM" id="SignalP"/>
    </source>
</evidence>
<evidence type="ECO:0000313" key="11">
    <source>
        <dbReference type="EMBL" id="CAK0881637.1"/>
    </source>
</evidence>
<dbReference type="PANTHER" id="PTHR11730">
    <property type="entry name" value="AMMONIUM TRANSPORTER"/>
    <property type="match status" value="1"/>
</dbReference>
<dbReference type="InterPro" id="IPR024041">
    <property type="entry name" value="NH4_transpt_AmtB-like_dom"/>
</dbReference>
<feature type="transmembrane region" description="Helical" evidence="8">
    <location>
        <begin position="185"/>
        <end position="203"/>
    </location>
</feature>
<keyword evidence="7" id="KW-0924">Ammonia transport</keyword>
<dbReference type="PROSITE" id="PS01219">
    <property type="entry name" value="AMMONIUM_TRANSP"/>
    <property type="match status" value="1"/>
</dbReference>
<feature type="signal peptide" evidence="9">
    <location>
        <begin position="1"/>
        <end position="32"/>
    </location>
</feature>
<feature type="transmembrane region" description="Helical" evidence="8">
    <location>
        <begin position="380"/>
        <end position="401"/>
    </location>
</feature>
<organism evidence="11 12">
    <name type="scientific">Prorocentrum cordatum</name>
    <dbReference type="NCBI Taxonomy" id="2364126"/>
    <lineage>
        <taxon>Eukaryota</taxon>
        <taxon>Sar</taxon>
        <taxon>Alveolata</taxon>
        <taxon>Dinophyceae</taxon>
        <taxon>Prorocentrales</taxon>
        <taxon>Prorocentraceae</taxon>
        <taxon>Prorocentrum</taxon>
    </lineage>
</organism>
<evidence type="ECO:0000256" key="4">
    <source>
        <dbReference type="ARBA" id="ARBA00022692"/>
    </source>
</evidence>
<keyword evidence="6 8" id="KW-0472">Membrane</keyword>
<dbReference type="SUPFAM" id="SSF111352">
    <property type="entry name" value="Ammonium transporter"/>
    <property type="match status" value="1"/>
</dbReference>
<keyword evidence="3" id="KW-0813">Transport</keyword>
<evidence type="ECO:0000256" key="2">
    <source>
        <dbReference type="ARBA" id="ARBA00005887"/>
    </source>
</evidence>
<reference evidence="11" key="1">
    <citation type="submission" date="2023-10" db="EMBL/GenBank/DDBJ databases">
        <authorList>
            <person name="Chen Y."/>
            <person name="Shah S."/>
            <person name="Dougan E. K."/>
            <person name="Thang M."/>
            <person name="Chan C."/>
        </authorList>
    </citation>
    <scope>NUCLEOTIDE SEQUENCE [LARGE SCALE GENOMIC DNA]</scope>
</reference>
<evidence type="ECO:0000256" key="8">
    <source>
        <dbReference type="SAM" id="Phobius"/>
    </source>
</evidence>
<keyword evidence="5 8" id="KW-1133">Transmembrane helix</keyword>
<feature type="chain" id="PRO_5045784643" description="Ammonium transporter AmtB-like domain-containing protein" evidence="9">
    <location>
        <begin position="33"/>
        <end position="430"/>
    </location>
</feature>
<evidence type="ECO:0000259" key="10">
    <source>
        <dbReference type="Pfam" id="PF00909"/>
    </source>
</evidence>
<evidence type="ECO:0000256" key="6">
    <source>
        <dbReference type="ARBA" id="ARBA00023136"/>
    </source>
</evidence>
<feature type="transmembrane region" description="Helical" evidence="8">
    <location>
        <begin position="113"/>
        <end position="137"/>
    </location>
</feature>
<dbReference type="InterPro" id="IPR029020">
    <property type="entry name" value="Ammonium/urea_transptr"/>
</dbReference>
<dbReference type="Proteomes" id="UP001189429">
    <property type="component" value="Unassembled WGS sequence"/>
</dbReference>
<accession>A0ABN9W6C3</accession>
<dbReference type="Pfam" id="PF00909">
    <property type="entry name" value="Ammonium_transp"/>
    <property type="match status" value="1"/>
</dbReference>
<feature type="transmembrane region" description="Helical" evidence="8">
    <location>
        <begin position="82"/>
        <end position="101"/>
    </location>
</feature>
<gene>
    <name evidence="11" type="ORF">PCOR1329_LOCUS64418</name>
</gene>
<comment type="caution">
    <text evidence="11">The sequence shown here is derived from an EMBL/GenBank/DDBJ whole genome shotgun (WGS) entry which is preliminary data.</text>
</comment>
<dbReference type="InterPro" id="IPR018047">
    <property type="entry name" value="Ammonium_transpt_CS"/>
</dbReference>
<evidence type="ECO:0000256" key="5">
    <source>
        <dbReference type="ARBA" id="ARBA00022989"/>
    </source>
</evidence>
<comment type="similarity">
    <text evidence="2">Belongs to the ammonia transporter channel (TC 1.A.11.2) family.</text>
</comment>
<feature type="domain" description="Ammonium transporter AmtB-like" evidence="10">
    <location>
        <begin position="83"/>
        <end position="315"/>
    </location>
</feature>
<protein>
    <recommendedName>
        <fullName evidence="10">Ammonium transporter AmtB-like domain-containing protein</fullName>
    </recommendedName>
</protein>
<evidence type="ECO:0000256" key="7">
    <source>
        <dbReference type="ARBA" id="ARBA00023177"/>
    </source>
</evidence>
<feature type="transmembrane region" description="Helical" evidence="8">
    <location>
        <begin position="337"/>
        <end position="360"/>
    </location>
</feature>
<keyword evidence="12" id="KW-1185">Reference proteome</keyword>
<proteinExistence type="inferred from homology"/>
<comment type="subcellular location">
    <subcellularLocation>
        <location evidence="1">Membrane</location>
        <topology evidence="1">Multi-pass membrane protein</topology>
    </subcellularLocation>
</comment>
<evidence type="ECO:0000256" key="1">
    <source>
        <dbReference type="ARBA" id="ARBA00004141"/>
    </source>
</evidence>
<dbReference type="EMBL" id="CAUYUJ010018211">
    <property type="protein sequence ID" value="CAK0881637.1"/>
    <property type="molecule type" value="Genomic_DNA"/>
</dbReference>
<name>A0ABN9W6C3_9DINO</name>
<keyword evidence="9" id="KW-0732">Signal</keyword>
<evidence type="ECO:0000256" key="3">
    <source>
        <dbReference type="ARBA" id="ARBA00022448"/>
    </source>
</evidence>
<keyword evidence="4 8" id="KW-0812">Transmembrane</keyword>
<sequence length="430" mass="46734">MDPSHPGQQALMAVFRCFLPLWLTAGAPAAGASRSQELRSEAVGLREELRAELLVVQGGWRLAQEAAQEHRLTVTDSAMTSFWLLLCGALVMTILAGIAMLETRSTWLKNVSIALIQHIVHVYVVTPSWLLFGWALARGIDDAAAHTASAGGGFMGTDGWHAKGSNDGDADGNITSTGTARSWCFQLAFLTIVATMVSGAVLFRRLSAMCAVYTFMHAVLYHMVVARMCEYDWTITLIDFGSIDFAGSGIVHGAGSVSGLAGNIVLGPRGCCREEPNHFDETGLPLVLLCTFIPWLGWHCFNCGSTLLVAINRTEATSTGGISVFFLRHWVTRAYDVGGLCGNILTSLRIVIVALIDVFVYQGSFMLLQELKIDDSVDPIPFHGFFHCLGVSSGALFDCFFDHFHGWRGCRCRINEDVCAGKRGSLHHAR</sequence>
<evidence type="ECO:0000313" key="12">
    <source>
        <dbReference type="Proteomes" id="UP001189429"/>
    </source>
</evidence>